<feature type="compositionally biased region" description="Basic and acidic residues" evidence="1">
    <location>
        <begin position="61"/>
        <end position="79"/>
    </location>
</feature>
<protein>
    <submittedName>
        <fullName evidence="2">Uncharacterized protein</fullName>
    </submittedName>
</protein>
<evidence type="ECO:0000313" key="2">
    <source>
        <dbReference type="EMBL" id="GFD05184.1"/>
    </source>
</evidence>
<proteinExistence type="predicted"/>
<reference evidence="2" key="1">
    <citation type="journal article" date="2019" name="Sci. Rep.">
        <title>Draft genome of Tanacetum cinerariifolium, the natural source of mosquito coil.</title>
        <authorList>
            <person name="Yamashiro T."/>
            <person name="Shiraishi A."/>
            <person name="Satake H."/>
            <person name="Nakayama K."/>
        </authorList>
    </citation>
    <scope>NUCLEOTIDE SEQUENCE</scope>
</reference>
<gene>
    <name evidence="2" type="ORF">Tci_877153</name>
</gene>
<feature type="region of interest" description="Disordered" evidence="1">
    <location>
        <begin position="36"/>
        <end position="95"/>
    </location>
</feature>
<feature type="non-terminal residue" evidence="2">
    <location>
        <position position="1"/>
    </location>
</feature>
<dbReference type="AlphaFoldDB" id="A0A699T8N4"/>
<name>A0A699T8N4_TANCI</name>
<accession>A0A699T8N4</accession>
<sequence length="95" mass="10906">FYDNIISLQFQMEECHLLLTDLVDLVNPEGHRVVPNVSKPLPLRGPSGQETDIAHIPKIKTRPDWLKPVPEEDRPKNPKPDWIIPPNDLPKTENN</sequence>
<dbReference type="EMBL" id="BKCJ011216594">
    <property type="protein sequence ID" value="GFD05184.1"/>
    <property type="molecule type" value="Genomic_DNA"/>
</dbReference>
<comment type="caution">
    <text evidence="2">The sequence shown here is derived from an EMBL/GenBank/DDBJ whole genome shotgun (WGS) entry which is preliminary data.</text>
</comment>
<evidence type="ECO:0000256" key="1">
    <source>
        <dbReference type="SAM" id="MobiDB-lite"/>
    </source>
</evidence>
<organism evidence="2">
    <name type="scientific">Tanacetum cinerariifolium</name>
    <name type="common">Dalmatian daisy</name>
    <name type="synonym">Chrysanthemum cinerariifolium</name>
    <dbReference type="NCBI Taxonomy" id="118510"/>
    <lineage>
        <taxon>Eukaryota</taxon>
        <taxon>Viridiplantae</taxon>
        <taxon>Streptophyta</taxon>
        <taxon>Embryophyta</taxon>
        <taxon>Tracheophyta</taxon>
        <taxon>Spermatophyta</taxon>
        <taxon>Magnoliopsida</taxon>
        <taxon>eudicotyledons</taxon>
        <taxon>Gunneridae</taxon>
        <taxon>Pentapetalae</taxon>
        <taxon>asterids</taxon>
        <taxon>campanulids</taxon>
        <taxon>Asterales</taxon>
        <taxon>Asteraceae</taxon>
        <taxon>Asteroideae</taxon>
        <taxon>Anthemideae</taxon>
        <taxon>Anthemidinae</taxon>
        <taxon>Tanacetum</taxon>
    </lineage>
</organism>